<sequence length="349" mass="39367">MRQRRKLGGWGKRFPLFFILCFVSLAVLFLPTHTLAEEKNTTNKVSFDAQAVLPDNQQSEASYYDLKVQPSAEQELTLKLQNTSEMQIQVIVEGNNAITNKNGSIDYSKHGAKLNGGPSFEELISKPQTVTLKPGEARDVSFQLKIPAEGFDGTILGGFYCYEDTKGQEKKDEGFSLKNKFAYTIGAKLSCSDKEIQPGLALKKVTPGLDNGYLTVFAEMENTQPILMSKLAMHATVTKKGQKDILKVLDKKISFAPRTSFRLPISWNNEPLKKGKYELTMHLKNDAGKKWVFRKEFEIKGTDEKLNKQAVEVKDTKDYSWLLYLIGIVFLGIILGLIVYIYKLKSKDR</sequence>
<dbReference type="InterPro" id="IPR021759">
    <property type="entry name" value="WxLIP_HBD"/>
</dbReference>
<dbReference type="AlphaFoldDB" id="A0A2N8PSE2"/>
<evidence type="ECO:0000259" key="2">
    <source>
        <dbReference type="Pfam" id="PF06030"/>
    </source>
</evidence>
<feature type="transmembrane region" description="Helical" evidence="1">
    <location>
        <begin position="321"/>
        <end position="342"/>
    </location>
</feature>
<evidence type="ECO:0000313" key="4">
    <source>
        <dbReference type="EMBL" id="RVU93137.1"/>
    </source>
</evidence>
<keyword evidence="1" id="KW-0472">Membrane</keyword>
<reference evidence="4 5" key="1">
    <citation type="submission" date="2018-12" db="EMBL/GenBank/DDBJ databases">
        <title>A novel vanA-carrying plasmid in a clinical isolate of Enterococcus avium.</title>
        <authorList>
            <person name="Bernasconi O.J."/>
            <person name="Luzzaro F."/>
            <person name="Endimiani A."/>
        </authorList>
    </citation>
    <scope>NUCLEOTIDE SEQUENCE [LARGE SCALE GENOMIC DNA]</scope>
    <source>
        <strain evidence="4 5">LC0559/18</strain>
    </source>
</reference>
<organism evidence="4 5">
    <name type="scientific">Enterococcus avium</name>
    <name type="common">Streptococcus avium</name>
    <dbReference type="NCBI Taxonomy" id="33945"/>
    <lineage>
        <taxon>Bacteria</taxon>
        <taxon>Bacillati</taxon>
        <taxon>Bacillota</taxon>
        <taxon>Bacilli</taxon>
        <taxon>Lactobacillales</taxon>
        <taxon>Enterococcaceae</taxon>
        <taxon>Enterococcus</taxon>
    </lineage>
</organism>
<feature type="domain" description="WxL Interacting Protein peptidoglycan binding" evidence="2">
    <location>
        <begin position="47"/>
        <end position="161"/>
    </location>
</feature>
<feature type="domain" description="WxL Interacting Protein host binding" evidence="3">
    <location>
        <begin position="173"/>
        <end position="307"/>
    </location>
</feature>
<dbReference type="RefSeq" id="WP_102872940.1">
    <property type="nucleotide sequence ID" value="NZ_JBPFKW010000309.1"/>
</dbReference>
<dbReference type="Proteomes" id="UP000288388">
    <property type="component" value="Unassembled WGS sequence"/>
</dbReference>
<dbReference type="EMBL" id="RYZS01000002">
    <property type="protein sequence ID" value="RVU93137.1"/>
    <property type="molecule type" value="Genomic_DNA"/>
</dbReference>
<name>A0A2N8PSE2_ENTAV</name>
<proteinExistence type="predicted"/>
<dbReference type="InterPro" id="IPR010317">
    <property type="entry name" value="WxLIP_PGBD"/>
</dbReference>
<protein>
    <submittedName>
        <fullName evidence="4">DUF3324 domain-containing protein</fullName>
    </submittedName>
</protein>
<evidence type="ECO:0000256" key="1">
    <source>
        <dbReference type="SAM" id="Phobius"/>
    </source>
</evidence>
<accession>A0A2N8PSE2</accession>
<dbReference type="Pfam" id="PF11797">
    <property type="entry name" value="WxLIP_HBD"/>
    <property type="match status" value="1"/>
</dbReference>
<gene>
    <name evidence="4" type="ORF">EK398_22115</name>
</gene>
<dbReference type="Pfam" id="PF06030">
    <property type="entry name" value="WxLIP_PGBD"/>
    <property type="match status" value="1"/>
</dbReference>
<keyword evidence="1" id="KW-1133">Transmembrane helix</keyword>
<evidence type="ECO:0000259" key="3">
    <source>
        <dbReference type="Pfam" id="PF11797"/>
    </source>
</evidence>
<keyword evidence="1" id="KW-0812">Transmembrane</keyword>
<evidence type="ECO:0000313" key="5">
    <source>
        <dbReference type="Proteomes" id="UP000288388"/>
    </source>
</evidence>
<comment type="caution">
    <text evidence="4">The sequence shown here is derived from an EMBL/GenBank/DDBJ whole genome shotgun (WGS) entry which is preliminary data.</text>
</comment>